<organism evidence="7 8">
    <name type="scientific">Mycoplasma wenyonii</name>
    <dbReference type="NCBI Taxonomy" id="65123"/>
    <lineage>
        <taxon>Bacteria</taxon>
        <taxon>Bacillati</taxon>
        <taxon>Mycoplasmatota</taxon>
        <taxon>Mollicutes</taxon>
        <taxon>Mycoplasmataceae</taxon>
        <taxon>Mycoplasma</taxon>
    </lineage>
</organism>
<dbReference type="PANTHER" id="PTHR32294">
    <property type="entry name" value="DNA POLYMERASE III SUBUNIT ALPHA"/>
    <property type="match status" value="1"/>
</dbReference>
<evidence type="ECO:0000313" key="7">
    <source>
        <dbReference type="EMBL" id="RAO95187.1"/>
    </source>
</evidence>
<dbReference type="InterPro" id="IPR004805">
    <property type="entry name" value="DnaE2/DnaE/PolC"/>
</dbReference>
<sequence length="758" mass="88894">MLIPKNFEGYKSLVRFTNGRKIEQFSWKNIIKIFLSGESQETPWGEQEYYLANSDSEDGVYIRENLFLRAEDYEAFALVTAIKNESLYESELEFNSHLKSNFLLQEDFSAKARPHWVKNLLKILKSCEFYPTSEINILATDKPSQEAERAEIIKFCKSRLTRYLKDIEDKTPYSERLKLEIKLFDLKEYWNYLFIFFKLLQYIREKEILTSAGRGSASSSLIIFLLGISKVDPLKYGLLLDRFLNLSSERVPDLDLDIESLKKQELLDYLGQCFGRDNFVIPLVPKKIKNINLIHATLTRSMPNFLEPANKQLISKLINLPFLYQPHVSSLIPIDQENPPLLHITEEYELSFPVAFLEYNLSSYFLLQKFDLLSSPYLDFIAEILRKIKEIKKIDLKFENLDLKDLNTYKLIGSGATYSLFHLDNELIKKVLKQFEPQSISDLAQLISVIRPGINRHISKFVNYDPKKQQFSIPKLNEILSETRGIILYQEQIMSIISLVLDIPLYLTDKYRVALQKKDLSKLTELEKEFFNIISGTGLPRKEQTRIWEFIKSFGEYSFNKAHAVGYALSAYQAAYLKANFSEEFFLTLLEKEGITEQILKELLKMGFQLELPELLGQGAYWGSFSKDQRVFQIGLNVLKNINPEFFEKVQKSASKIIEQEELRDLREIIFFLFEEGFSKSELLILNYLNWFRKVFKSEESQRYLHYNLDIFYDEWLFGSGYNPSLLKINFTSEEKELFLKRQLESLKIDLRTFNLLT</sequence>
<accession>A0A328PS80</accession>
<dbReference type="GO" id="GO:0008408">
    <property type="term" value="F:3'-5' exonuclease activity"/>
    <property type="evidence" value="ECO:0007669"/>
    <property type="project" value="InterPro"/>
</dbReference>
<dbReference type="Pfam" id="PF17657">
    <property type="entry name" value="DNA_pol3_finger"/>
    <property type="match status" value="1"/>
</dbReference>
<dbReference type="OrthoDB" id="9803237at2"/>
<evidence type="ECO:0000259" key="5">
    <source>
        <dbReference type="Pfam" id="PF07733"/>
    </source>
</evidence>
<dbReference type="GO" id="GO:0006260">
    <property type="term" value="P:DNA replication"/>
    <property type="evidence" value="ECO:0007669"/>
    <property type="project" value="UniProtKB-KW"/>
</dbReference>
<dbReference type="EMBL" id="QKVO01000002">
    <property type="protein sequence ID" value="RAO95187.1"/>
    <property type="molecule type" value="Genomic_DNA"/>
</dbReference>
<keyword evidence="4" id="KW-0239">DNA-directed DNA polymerase</keyword>
<dbReference type="InterPro" id="IPR040982">
    <property type="entry name" value="DNA_pol3_finger"/>
</dbReference>
<protein>
    <submittedName>
        <fullName evidence="7">Uncharacterized protein</fullName>
    </submittedName>
</protein>
<keyword evidence="1" id="KW-0808">Transferase</keyword>
<feature type="domain" description="Bacterial DNA polymerase III alpha subunit NTPase" evidence="5">
    <location>
        <begin position="152"/>
        <end position="280"/>
    </location>
</feature>
<dbReference type="GO" id="GO:0003887">
    <property type="term" value="F:DNA-directed DNA polymerase activity"/>
    <property type="evidence" value="ECO:0007669"/>
    <property type="project" value="UniProtKB-KW"/>
</dbReference>
<evidence type="ECO:0000256" key="4">
    <source>
        <dbReference type="ARBA" id="ARBA00022932"/>
    </source>
</evidence>
<dbReference type="PANTHER" id="PTHR32294:SF0">
    <property type="entry name" value="DNA POLYMERASE III SUBUNIT ALPHA"/>
    <property type="match status" value="1"/>
</dbReference>
<feature type="domain" description="DNA polymerase III alpha subunit finger" evidence="6">
    <location>
        <begin position="378"/>
        <end position="533"/>
    </location>
</feature>
<dbReference type="Proteomes" id="UP000249762">
    <property type="component" value="Unassembled WGS sequence"/>
</dbReference>
<evidence type="ECO:0000256" key="1">
    <source>
        <dbReference type="ARBA" id="ARBA00022679"/>
    </source>
</evidence>
<dbReference type="AlphaFoldDB" id="A0A328PS80"/>
<keyword evidence="3" id="KW-0235">DNA replication</keyword>
<comment type="caution">
    <text evidence="7">The sequence shown here is derived from an EMBL/GenBank/DDBJ whole genome shotgun (WGS) entry which is preliminary data.</text>
</comment>
<dbReference type="RefSeq" id="WP_112665120.1">
    <property type="nucleotide sequence ID" value="NZ_QKVO01000002.1"/>
</dbReference>
<gene>
    <name evidence="7" type="ORF">DNK47_00985</name>
</gene>
<keyword evidence="8" id="KW-1185">Reference proteome</keyword>
<evidence type="ECO:0000256" key="3">
    <source>
        <dbReference type="ARBA" id="ARBA00022705"/>
    </source>
</evidence>
<dbReference type="InterPro" id="IPR011708">
    <property type="entry name" value="DNA_pol3_alpha_NTPase_dom"/>
</dbReference>
<evidence type="ECO:0000259" key="6">
    <source>
        <dbReference type="Pfam" id="PF17657"/>
    </source>
</evidence>
<dbReference type="Pfam" id="PF07733">
    <property type="entry name" value="DNA_pol3_alpha"/>
    <property type="match status" value="1"/>
</dbReference>
<keyword evidence="2" id="KW-0548">Nucleotidyltransferase</keyword>
<reference evidence="8" key="1">
    <citation type="submission" date="2018-06" db="EMBL/GenBank/DDBJ databases">
        <authorList>
            <person name="Martinez Ocampo F."/>
            <person name="Quiroz Castaneda R.E."/>
            <person name="Rojas Lopez X."/>
        </authorList>
    </citation>
    <scope>NUCLEOTIDE SEQUENCE [LARGE SCALE GENOMIC DNA]</scope>
    <source>
        <strain evidence="8">INIFAP02</strain>
    </source>
</reference>
<evidence type="ECO:0000256" key="2">
    <source>
        <dbReference type="ARBA" id="ARBA00022695"/>
    </source>
</evidence>
<name>A0A328PS80_9MOLU</name>
<proteinExistence type="predicted"/>
<evidence type="ECO:0000313" key="8">
    <source>
        <dbReference type="Proteomes" id="UP000249762"/>
    </source>
</evidence>